<dbReference type="Pfam" id="PF08443">
    <property type="entry name" value="RimK"/>
    <property type="match status" value="1"/>
</dbReference>
<dbReference type="GO" id="GO:0046872">
    <property type="term" value="F:metal ion binding"/>
    <property type="evidence" value="ECO:0007669"/>
    <property type="project" value="InterPro"/>
</dbReference>
<evidence type="ECO:0000256" key="1">
    <source>
        <dbReference type="PROSITE-ProRule" id="PRU00409"/>
    </source>
</evidence>
<keyword evidence="1" id="KW-0067">ATP-binding</keyword>
<accession>A0A1M5AB55</accession>
<dbReference type="PANTHER" id="PTHR21621">
    <property type="entry name" value="RIBOSOMAL PROTEIN S6 MODIFICATION PROTEIN"/>
    <property type="match status" value="1"/>
</dbReference>
<dbReference type="STRING" id="1121391.SAMN02745206_01651"/>
<gene>
    <name evidence="3" type="ORF">SAMN02745206_01651</name>
</gene>
<dbReference type="InterPro" id="IPR013651">
    <property type="entry name" value="ATP-grasp_RimK-type"/>
</dbReference>
<keyword evidence="4" id="KW-1185">Reference proteome</keyword>
<dbReference type="GO" id="GO:0005737">
    <property type="term" value="C:cytoplasm"/>
    <property type="evidence" value="ECO:0007669"/>
    <property type="project" value="TreeGrafter"/>
</dbReference>
<dbReference type="Proteomes" id="UP000184076">
    <property type="component" value="Unassembled WGS sequence"/>
</dbReference>
<dbReference type="OrthoDB" id="5495824at2"/>
<name>A0A1M5AB55_9BACT</name>
<protein>
    <submittedName>
        <fullName evidence="3">Ribosomal protein S6--L-glutamate ligase</fullName>
    </submittedName>
</protein>
<dbReference type="GO" id="GO:0005524">
    <property type="term" value="F:ATP binding"/>
    <property type="evidence" value="ECO:0007669"/>
    <property type="project" value="UniProtKB-UniRule"/>
</dbReference>
<dbReference type="RefSeq" id="WP_073038522.1">
    <property type="nucleotide sequence ID" value="NZ_FQVB01000014.1"/>
</dbReference>
<dbReference type="Gene3D" id="3.30.470.20">
    <property type="entry name" value="ATP-grasp fold, B domain"/>
    <property type="match status" value="1"/>
</dbReference>
<dbReference type="AlphaFoldDB" id="A0A1M5AB55"/>
<reference evidence="4" key="1">
    <citation type="submission" date="2016-11" db="EMBL/GenBank/DDBJ databases">
        <authorList>
            <person name="Varghese N."/>
            <person name="Submissions S."/>
        </authorList>
    </citation>
    <scope>NUCLEOTIDE SEQUENCE [LARGE SCALE GENOMIC DNA]</scope>
    <source>
        <strain evidence="4">DSM 9756</strain>
    </source>
</reference>
<organism evidence="3 4">
    <name type="scientific">Desulfacinum infernum DSM 9756</name>
    <dbReference type="NCBI Taxonomy" id="1121391"/>
    <lineage>
        <taxon>Bacteria</taxon>
        <taxon>Pseudomonadati</taxon>
        <taxon>Thermodesulfobacteriota</taxon>
        <taxon>Syntrophobacteria</taxon>
        <taxon>Syntrophobacterales</taxon>
        <taxon>Syntrophobacteraceae</taxon>
        <taxon>Desulfacinum</taxon>
    </lineage>
</organism>
<proteinExistence type="predicted"/>
<dbReference type="GO" id="GO:0009432">
    <property type="term" value="P:SOS response"/>
    <property type="evidence" value="ECO:0007669"/>
    <property type="project" value="TreeGrafter"/>
</dbReference>
<dbReference type="InterPro" id="IPR011761">
    <property type="entry name" value="ATP-grasp"/>
</dbReference>
<keyword evidence="3" id="KW-0436">Ligase</keyword>
<dbReference type="GO" id="GO:0018169">
    <property type="term" value="F:ribosomal S6-glutamic acid ligase activity"/>
    <property type="evidence" value="ECO:0007669"/>
    <property type="project" value="TreeGrafter"/>
</dbReference>
<evidence type="ECO:0000313" key="3">
    <source>
        <dbReference type="EMBL" id="SHF27317.1"/>
    </source>
</evidence>
<keyword evidence="1" id="KW-0547">Nucleotide-binding</keyword>
<dbReference type="PROSITE" id="PS50975">
    <property type="entry name" value="ATP_GRASP"/>
    <property type="match status" value="1"/>
</dbReference>
<evidence type="ECO:0000313" key="4">
    <source>
        <dbReference type="Proteomes" id="UP000184076"/>
    </source>
</evidence>
<evidence type="ECO:0000259" key="2">
    <source>
        <dbReference type="PROSITE" id="PS50975"/>
    </source>
</evidence>
<dbReference type="SUPFAM" id="SSF56059">
    <property type="entry name" value="Glutathione synthetase ATP-binding domain-like"/>
    <property type="match status" value="1"/>
</dbReference>
<feature type="domain" description="ATP-grasp" evidence="2">
    <location>
        <begin position="74"/>
        <end position="273"/>
    </location>
</feature>
<keyword evidence="3" id="KW-0687">Ribonucleoprotein</keyword>
<keyword evidence="3" id="KW-0689">Ribosomal protein</keyword>
<dbReference type="PANTHER" id="PTHR21621:SF0">
    <property type="entry name" value="BETA-CITRYLGLUTAMATE SYNTHASE B-RELATED"/>
    <property type="match status" value="1"/>
</dbReference>
<sequence length="275" mass="31464">MIVSYHPVIPGDVNRLCAGREPNEEDREWLRRARAVILPQGCSKSLYRMAVRHCPHVFPDYRARFLYPGKIGDIRLFRARGVPHPQTSLFLSTAHCPEGFLASLRYPVVFKGNHGGEGEQVFPVSSTEEARFRLRYFTEMERCGFPGFLVQELVPTDGRDLRVVVIGRRIVSYWRVQDDPTRFLHNTARGARIDRHGDPELQAEGRRWVRRLCAETGINLAGIDLLFASGAAGWARWKTPLFLEINYFFGRKGLGGSMAYYALLKEEVSRWLKGI</sequence>
<dbReference type="EMBL" id="FQVB01000014">
    <property type="protein sequence ID" value="SHF27317.1"/>
    <property type="molecule type" value="Genomic_DNA"/>
</dbReference>
<dbReference type="GO" id="GO:0005840">
    <property type="term" value="C:ribosome"/>
    <property type="evidence" value="ECO:0007669"/>
    <property type="project" value="UniProtKB-KW"/>
</dbReference>